<dbReference type="AlphaFoldDB" id="A0AAW2FM00"/>
<sequence length="132" mass="13906">MLRALVKASCIPMVMLFLWDEEDASSCPEPEAVMVAGPLSLGPTLIGSIPGPAGDRPRLPDGASCDDGNVLTVSIGTLSLSHVNVSGRSPVTTTHCTLVRSPTFKSRAKLKGVILGGTERTIQTRWHSIKAV</sequence>
<protein>
    <recommendedName>
        <fullName evidence="4">Secreted protein</fullName>
    </recommendedName>
</protein>
<feature type="chain" id="PRO_5043957456" description="Secreted protein" evidence="1">
    <location>
        <begin position="25"/>
        <end position="132"/>
    </location>
</feature>
<comment type="caution">
    <text evidence="2">The sequence shown here is derived from an EMBL/GenBank/DDBJ whole genome shotgun (WGS) entry which is preliminary data.</text>
</comment>
<dbReference type="EMBL" id="JADYXP020000010">
    <property type="protein sequence ID" value="KAL0115411.1"/>
    <property type="molecule type" value="Genomic_DNA"/>
</dbReference>
<evidence type="ECO:0008006" key="4">
    <source>
        <dbReference type="Google" id="ProtNLM"/>
    </source>
</evidence>
<organism evidence="2 3">
    <name type="scientific">Cardiocondyla obscurior</name>
    <dbReference type="NCBI Taxonomy" id="286306"/>
    <lineage>
        <taxon>Eukaryota</taxon>
        <taxon>Metazoa</taxon>
        <taxon>Ecdysozoa</taxon>
        <taxon>Arthropoda</taxon>
        <taxon>Hexapoda</taxon>
        <taxon>Insecta</taxon>
        <taxon>Pterygota</taxon>
        <taxon>Neoptera</taxon>
        <taxon>Endopterygota</taxon>
        <taxon>Hymenoptera</taxon>
        <taxon>Apocrita</taxon>
        <taxon>Aculeata</taxon>
        <taxon>Formicoidea</taxon>
        <taxon>Formicidae</taxon>
        <taxon>Myrmicinae</taxon>
        <taxon>Cardiocondyla</taxon>
    </lineage>
</organism>
<name>A0AAW2FM00_9HYME</name>
<keyword evidence="1" id="KW-0732">Signal</keyword>
<reference evidence="2 3" key="1">
    <citation type="submission" date="2023-03" db="EMBL/GenBank/DDBJ databases">
        <title>High recombination rates correlate with genetic variation in Cardiocondyla obscurior ants.</title>
        <authorList>
            <person name="Errbii M."/>
        </authorList>
    </citation>
    <scope>NUCLEOTIDE SEQUENCE [LARGE SCALE GENOMIC DNA]</scope>
    <source>
        <strain evidence="2">Alpha-2009</strain>
        <tissue evidence="2">Whole body</tissue>
    </source>
</reference>
<dbReference type="Proteomes" id="UP001430953">
    <property type="component" value="Unassembled WGS sequence"/>
</dbReference>
<evidence type="ECO:0000256" key="1">
    <source>
        <dbReference type="SAM" id="SignalP"/>
    </source>
</evidence>
<keyword evidence="3" id="KW-1185">Reference proteome</keyword>
<evidence type="ECO:0000313" key="2">
    <source>
        <dbReference type="EMBL" id="KAL0115411.1"/>
    </source>
</evidence>
<gene>
    <name evidence="2" type="ORF">PUN28_010731</name>
</gene>
<accession>A0AAW2FM00</accession>
<proteinExistence type="predicted"/>
<evidence type="ECO:0000313" key="3">
    <source>
        <dbReference type="Proteomes" id="UP001430953"/>
    </source>
</evidence>
<feature type="signal peptide" evidence="1">
    <location>
        <begin position="1"/>
        <end position="24"/>
    </location>
</feature>